<dbReference type="RefSeq" id="WP_139756565.1">
    <property type="nucleotide sequence ID" value="NZ_CP039852.1"/>
</dbReference>
<reference evidence="1 2" key="1">
    <citation type="submission" date="2019-04" db="EMBL/GenBank/DDBJ databases">
        <title>Salinimonas iocasae sp. nov., a halophilic bacterium isolated from the outer tube casing of tubeworms in Okinawa Trough.</title>
        <authorList>
            <person name="Zhang H."/>
            <person name="Wang H."/>
            <person name="Li C."/>
        </authorList>
    </citation>
    <scope>NUCLEOTIDE SEQUENCE [LARGE SCALE GENOMIC DNA]</scope>
    <source>
        <strain evidence="1 2">KX18D6</strain>
    </source>
</reference>
<keyword evidence="2" id="KW-1185">Reference proteome</keyword>
<proteinExistence type="predicted"/>
<accession>A0A5B7YDQ9</accession>
<dbReference type="AlphaFoldDB" id="A0A5B7YDQ9"/>
<name>A0A5B7YDQ9_9ALTE</name>
<organism evidence="1 2">
    <name type="scientific">Salinimonas iocasae</name>
    <dbReference type="NCBI Taxonomy" id="2572577"/>
    <lineage>
        <taxon>Bacteria</taxon>
        <taxon>Pseudomonadati</taxon>
        <taxon>Pseudomonadota</taxon>
        <taxon>Gammaproteobacteria</taxon>
        <taxon>Alteromonadales</taxon>
        <taxon>Alteromonadaceae</taxon>
        <taxon>Alteromonas/Salinimonas group</taxon>
        <taxon>Salinimonas</taxon>
    </lineage>
</organism>
<dbReference type="EMBL" id="CP039852">
    <property type="protein sequence ID" value="QCZ93822.1"/>
    <property type="molecule type" value="Genomic_DNA"/>
</dbReference>
<protein>
    <submittedName>
        <fullName evidence="1">Uncharacterized protein</fullName>
    </submittedName>
</protein>
<dbReference type="Proteomes" id="UP000304912">
    <property type="component" value="Chromosome"/>
</dbReference>
<dbReference type="OrthoDB" id="6385816at2"/>
<sequence>MTDHTKPLQLPIEYESNDIISINYRHFSLWLREDLLKPLSGVVTEIEFEWSDNTKQNNFHTHLNNIAHYALEIMALINKTLRAENCKIIYCEVNKFACSVSLVAPLPQVVYQGLQSMPCPDRFALPLMTNHEISATEFVADRRKKCNPKTA</sequence>
<gene>
    <name evidence="1" type="ORF">FBQ74_10140</name>
</gene>
<dbReference type="KEGG" id="salk:FBQ74_10140"/>
<evidence type="ECO:0000313" key="2">
    <source>
        <dbReference type="Proteomes" id="UP000304912"/>
    </source>
</evidence>
<evidence type="ECO:0000313" key="1">
    <source>
        <dbReference type="EMBL" id="QCZ93822.1"/>
    </source>
</evidence>